<evidence type="ECO:0000313" key="5">
    <source>
        <dbReference type="EMBL" id="KAI5629936.1"/>
    </source>
</evidence>
<dbReference type="SUPFAM" id="SSF48726">
    <property type="entry name" value="Immunoglobulin"/>
    <property type="match status" value="1"/>
</dbReference>
<name>A0AAD5FV87_SILAS</name>
<organism evidence="5 6">
    <name type="scientific">Silurus asotus</name>
    <name type="common">Amur catfish</name>
    <name type="synonym">Parasilurus asotus</name>
    <dbReference type="NCBI Taxonomy" id="30991"/>
    <lineage>
        <taxon>Eukaryota</taxon>
        <taxon>Metazoa</taxon>
        <taxon>Chordata</taxon>
        <taxon>Craniata</taxon>
        <taxon>Vertebrata</taxon>
        <taxon>Euteleostomi</taxon>
        <taxon>Actinopterygii</taxon>
        <taxon>Neopterygii</taxon>
        <taxon>Teleostei</taxon>
        <taxon>Ostariophysi</taxon>
        <taxon>Siluriformes</taxon>
        <taxon>Siluridae</taxon>
        <taxon>Silurus</taxon>
    </lineage>
</organism>
<keyword evidence="3" id="KW-0472">Membrane</keyword>
<evidence type="ECO:0000256" key="2">
    <source>
        <dbReference type="ARBA" id="ARBA00022692"/>
    </source>
</evidence>
<keyword evidence="6" id="KW-1185">Reference proteome</keyword>
<dbReference type="PANTHER" id="PTHR11860">
    <property type="entry name" value="POLYMERIC-IMMUNOGLOBULIN RECEPTOR"/>
    <property type="match status" value="1"/>
</dbReference>
<comment type="caution">
    <text evidence="5">The sequence shown here is derived from an EMBL/GenBank/DDBJ whole genome shotgun (WGS) entry which is preliminary data.</text>
</comment>
<dbReference type="InterPro" id="IPR036179">
    <property type="entry name" value="Ig-like_dom_sf"/>
</dbReference>
<evidence type="ECO:0000256" key="3">
    <source>
        <dbReference type="ARBA" id="ARBA00023136"/>
    </source>
</evidence>
<feature type="non-terminal residue" evidence="5">
    <location>
        <position position="113"/>
    </location>
</feature>
<dbReference type="InterPro" id="IPR050671">
    <property type="entry name" value="CD300_family_receptors"/>
</dbReference>
<dbReference type="InterPro" id="IPR013106">
    <property type="entry name" value="Ig_V-set"/>
</dbReference>
<accession>A0AAD5FV87</accession>
<dbReference type="PANTHER" id="PTHR11860:SF87">
    <property type="entry name" value="CMRF35-LIKE MOLECULE 8"/>
    <property type="match status" value="1"/>
</dbReference>
<gene>
    <name evidence="5" type="ORF">C0J50_10388</name>
</gene>
<dbReference type="AlphaFoldDB" id="A0AAD5FV87"/>
<evidence type="ECO:0000313" key="6">
    <source>
        <dbReference type="Proteomes" id="UP001205998"/>
    </source>
</evidence>
<feature type="non-terminal residue" evidence="5">
    <location>
        <position position="1"/>
    </location>
</feature>
<dbReference type="Pfam" id="PF07686">
    <property type="entry name" value="V-set"/>
    <property type="match status" value="1"/>
</dbReference>
<keyword evidence="2" id="KW-0812">Transmembrane</keyword>
<evidence type="ECO:0000259" key="4">
    <source>
        <dbReference type="Pfam" id="PF07686"/>
    </source>
</evidence>
<dbReference type="EMBL" id="MU531956">
    <property type="protein sequence ID" value="KAI5629936.1"/>
    <property type="molecule type" value="Genomic_DNA"/>
</dbReference>
<dbReference type="Gene3D" id="2.60.40.10">
    <property type="entry name" value="Immunoglobulins"/>
    <property type="match status" value="1"/>
</dbReference>
<sequence>LSYEKFISKTVHVGGDLNISCKYPQSLRSDSKFLCKGLQPAACVYNDSVTESREDVNVGKFSLYDDRTEQIFTVSIRNVTKQESGEFWCGAEAAWTSDHGYKVYFTQISLKVT</sequence>
<feature type="domain" description="Immunoglobulin V-set" evidence="4">
    <location>
        <begin position="10"/>
        <end position="112"/>
    </location>
</feature>
<reference evidence="5" key="1">
    <citation type="submission" date="2018-07" db="EMBL/GenBank/DDBJ databases">
        <title>Comparative genomics of catfishes provides insights into carnivory and benthic adaptation.</title>
        <authorList>
            <person name="Zhang Y."/>
            <person name="Wang D."/>
            <person name="Peng Z."/>
            <person name="Zheng S."/>
            <person name="Shao F."/>
            <person name="Tao W."/>
        </authorList>
    </citation>
    <scope>NUCLEOTIDE SEQUENCE</scope>
    <source>
        <strain evidence="5">Chongqing</strain>
    </source>
</reference>
<proteinExistence type="predicted"/>
<comment type="subcellular location">
    <subcellularLocation>
        <location evidence="1">Membrane</location>
    </subcellularLocation>
</comment>
<dbReference type="Proteomes" id="UP001205998">
    <property type="component" value="Unassembled WGS sequence"/>
</dbReference>
<protein>
    <submittedName>
        <fullName evidence="5">CMRF35-like molecule 9</fullName>
    </submittedName>
</protein>
<dbReference type="GO" id="GO:0004888">
    <property type="term" value="F:transmembrane signaling receptor activity"/>
    <property type="evidence" value="ECO:0007669"/>
    <property type="project" value="TreeGrafter"/>
</dbReference>
<evidence type="ECO:0000256" key="1">
    <source>
        <dbReference type="ARBA" id="ARBA00004370"/>
    </source>
</evidence>
<dbReference type="InterPro" id="IPR013783">
    <property type="entry name" value="Ig-like_fold"/>
</dbReference>
<dbReference type="GO" id="GO:0005886">
    <property type="term" value="C:plasma membrane"/>
    <property type="evidence" value="ECO:0007669"/>
    <property type="project" value="TreeGrafter"/>
</dbReference>